<dbReference type="InterPro" id="IPR009769">
    <property type="entry name" value="EDR2_C"/>
</dbReference>
<dbReference type="OrthoDB" id="9970435at2759"/>
<feature type="domain" description="Protein ENHANCED DISEASE RESISTANCE 2 C-terminal" evidence="3">
    <location>
        <begin position="424"/>
        <end position="660"/>
    </location>
</feature>
<proteinExistence type="predicted"/>
<gene>
    <name evidence="4" type="ORF">PGLA1383_LOCUS12062</name>
</gene>
<keyword evidence="2" id="KW-1133">Transmembrane helix</keyword>
<evidence type="ECO:0000259" key="3">
    <source>
        <dbReference type="Pfam" id="PF07059"/>
    </source>
</evidence>
<protein>
    <recommendedName>
        <fullName evidence="3">Protein ENHANCED DISEASE RESISTANCE 2 C-terminal domain-containing protein</fullName>
    </recommendedName>
</protein>
<dbReference type="AlphaFoldDB" id="A0A813E798"/>
<keyword evidence="5" id="KW-1185">Reference proteome</keyword>
<evidence type="ECO:0000313" key="4">
    <source>
        <dbReference type="EMBL" id="CAE8593470.1"/>
    </source>
</evidence>
<name>A0A813E798_POLGL</name>
<accession>A0A813E798</accession>
<dbReference type="Pfam" id="PF07059">
    <property type="entry name" value="EDR2_C"/>
    <property type="match status" value="1"/>
</dbReference>
<sequence>MTPHVKGLWDESIAADEDLDLGSIAVLRPQRWFWAASRVQKKPGGLQRAFFGRRVPWNERLLALPAHTGCLHWFRWEDGASLVSMLSQERGFVRLADVTGIETGTDESSVPSQCVLTLLDSGLRELLTVRGDAALISAWEKAIRAARHQTSDLAHCLWLQNLRDGVTAAMTPPLPIAVDDPVSFQDPLIQLMGFAVEKEESLKSGVSGTCHGFGQGGPKLRLLVVSQGQLWRFEFKELSLLGERRGEPLELSSLRSASLLTSTNGNSSLLLTFPNVRLIMKTPHSKEWEICLTNSKLWRPAPCTPRPAVPTARSAPASQHQILARCRHYAKEAGFILLLCNCSLAVAFWLRGTWCFWAFVVLANAVILCSSAWGTFPGGRGREAARVVGAGDGEKETAFSDSPPSCSALFLELGSAPGCAENGDATAVLVRGPSYASKKLKQASGPAMYELVRVQVLSPPAAGGKHCHVAAHAAVLEELCVARGKPKEGSLPQLLVVNVQLKEGRPSLLPGPAGECTSVVFYFRLPAETEAAAANLSQADPGVRLLEACCRKAPSKRGLKERLKVICQVCSTDGNSAPGILSQVNGKPALISKAGTLFEGPGYLEVDIDISSCSYLLRSSLHKMRGILASLELLFSVVLEGESEEELPERVWACAKLHRVNLLDLQQAASSPRPGMSAASGASSPYSPKTSPMSCLSSGNLSPSLPLLQRSVFASQPD</sequence>
<reference evidence="4" key="1">
    <citation type="submission" date="2021-02" db="EMBL/GenBank/DDBJ databases">
        <authorList>
            <person name="Dougan E. K."/>
            <person name="Rhodes N."/>
            <person name="Thang M."/>
            <person name="Chan C."/>
        </authorList>
    </citation>
    <scope>NUCLEOTIDE SEQUENCE</scope>
</reference>
<feature type="region of interest" description="Disordered" evidence="1">
    <location>
        <begin position="670"/>
        <end position="704"/>
    </location>
</feature>
<feature type="transmembrane region" description="Helical" evidence="2">
    <location>
        <begin position="356"/>
        <end position="376"/>
    </location>
</feature>
<evidence type="ECO:0000256" key="1">
    <source>
        <dbReference type="SAM" id="MobiDB-lite"/>
    </source>
</evidence>
<dbReference type="EMBL" id="CAJNNV010006365">
    <property type="protein sequence ID" value="CAE8593470.1"/>
    <property type="molecule type" value="Genomic_DNA"/>
</dbReference>
<keyword evidence="2" id="KW-0472">Membrane</keyword>
<dbReference type="PANTHER" id="PTHR31558">
    <property type="entry name" value="CW14 PROTEIN"/>
    <property type="match status" value="1"/>
</dbReference>
<feature type="transmembrane region" description="Helical" evidence="2">
    <location>
        <begin position="333"/>
        <end position="350"/>
    </location>
</feature>
<evidence type="ECO:0000313" key="5">
    <source>
        <dbReference type="Proteomes" id="UP000654075"/>
    </source>
</evidence>
<comment type="caution">
    <text evidence="4">The sequence shown here is derived from an EMBL/GenBank/DDBJ whole genome shotgun (WGS) entry which is preliminary data.</text>
</comment>
<dbReference type="Proteomes" id="UP000654075">
    <property type="component" value="Unassembled WGS sequence"/>
</dbReference>
<dbReference type="OMA" id="HTGCLHW"/>
<keyword evidence="2" id="KW-0812">Transmembrane</keyword>
<dbReference type="PANTHER" id="PTHR31558:SF3">
    <property type="entry name" value="CW14 PROTEIN"/>
    <property type="match status" value="1"/>
</dbReference>
<evidence type="ECO:0000256" key="2">
    <source>
        <dbReference type="SAM" id="Phobius"/>
    </source>
</evidence>
<organism evidence="4 5">
    <name type="scientific">Polarella glacialis</name>
    <name type="common">Dinoflagellate</name>
    <dbReference type="NCBI Taxonomy" id="89957"/>
    <lineage>
        <taxon>Eukaryota</taxon>
        <taxon>Sar</taxon>
        <taxon>Alveolata</taxon>
        <taxon>Dinophyceae</taxon>
        <taxon>Suessiales</taxon>
        <taxon>Suessiaceae</taxon>
        <taxon>Polarella</taxon>
    </lineage>
</organism>